<reference evidence="7 8" key="1">
    <citation type="submission" date="2017-07" db="EMBL/GenBank/DDBJ databases">
        <title>Isolation and whole genome analysis of endospore-forming bacteria from heroin.</title>
        <authorList>
            <person name="Kalinowski J."/>
            <person name="Ahrens B."/>
            <person name="Al-Dilaimi A."/>
            <person name="Winkler A."/>
            <person name="Wibberg D."/>
            <person name="Schleenbecker U."/>
            <person name="Ruckert C."/>
            <person name="Wolfel R."/>
            <person name="Grass G."/>
        </authorList>
    </citation>
    <scope>NUCLEOTIDE SEQUENCE [LARGE SCALE GENOMIC DNA]</scope>
    <source>
        <strain evidence="7 8">7523-2</strain>
    </source>
</reference>
<organism evidence="7 8">
    <name type="scientific">Shouchella clausii</name>
    <name type="common">Alkalihalobacillus clausii</name>
    <dbReference type="NCBI Taxonomy" id="79880"/>
    <lineage>
        <taxon>Bacteria</taxon>
        <taxon>Bacillati</taxon>
        <taxon>Bacillota</taxon>
        <taxon>Bacilli</taxon>
        <taxon>Bacillales</taxon>
        <taxon>Bacillaceae</taxon>
        <taxon>Shouchella</taxon>
    </lineage>
</organism>
<name>A0A268S178_SHOCL</name>
<sequence length="211" mass="23683">MWMSALPFMLELSMLKTVVVGGGQLAYKRALSIVEAGGHVTVVAPTLHPQLQALALAGKLHWEARYASGEECFLADLLFLCTDHPLLHQQLLRNRAPRQLVYVGDQAQAGHVYVPAKIEKGLLTVSISTAGASPSYTKRIKWQIADMLPEHAAEELSFLRKARELVLASNAKNEEKRALLQELASPERLQDERREQWLDDQLRRIAEDKQK</sequence>
<dbReference type="Proteomes" id="UP000216133">
    <property type="component" value="Unassembled WGS sequence"/>
</dbReference>
<dbReference type="InterPro" id="IPR006367">
    <property type="entry name" value="Sirohaem_synthase_N"/>
</dbReference>
<accession>A0A268S178</accession>
<evidence type="ECO:0000313" key="7">
    <source>
        <dbReference type="EMBL" id="PAF26252.1"/>
    </source>
</evidence>
<dbReference type="SUPFAM" id="SSF51735">
    <property type="entry name" value="NAD(P)-binding Rossmann-fold domains"/>
    <property type="match status" value="1"/>
</dbReference>
<keyword evidence="3" id="KW-0560">Oxidoreductase</keyword>
<dbReference type="InterPro" id="IPR028161">
    <property type="entry name" value="Met8-like"/>
</dbReference>
<keyword evidence="4" id="KW-0520">NAD</keyword>
<evidence type="ECO:0000256" key="3">
    <source>
        <dbReference type="ARBA" id="ARBA00023002"/>
    </source>
</evidence>
<dbReference type="GO" id="GO:0043115">
    <property type="term" value="F:precorrin-2 dehydrogenase activity"/>
    <property type="evidence" value="ECO:0007669"/>
    <property type="project" value="UniProtKB-EC"/>
</dbReference>
<dbReference type="EMBL" id="NPBS01000040">
    <property type="protein sequence ID" value="PAF26252.1"/>
    <property type="molecule type" value="Genomic_DNA"/>
</dbReference>
<dbReference type="GO" id="GO:0019354">
    <property type="term" value="P:siroheme biosynthetic process"/>
    <property type="evidence" value="ECO:0007669"/>
    <property type="project" value="UniProtKB-UniPathway"/>
</dbReference>
<dbReference type="NCBIfam" id="TIGR01470">
    <property type="entry name" value="cysG_Nterm"/>
    <property type="match status" value="1"/>
</dbReference>
<comment type="pathway">
    <text evidence="1">Porphyrin-containing compound metabolism; siroheme biosynthesis; sirohydrochlorin from precorrin-2: step 1/1.</text>
</comment>
<dbReference type="EC" id="1.3.1.76" evidence="2"/>
<dbReference type="PANTHER" id="PTHR35330">
    <property type="entry name" value="SIROHEME BIOSYNTHESIS PROTEIN MET8"/>
    <property type="match status" value="1"/>
</dbReference>
<comment type="caution">
    <text evidence="7">The sequence shown here is derived from an EMBL/GenBank/DDBJ whole genome shotgun (WGS) entry which is preliminary data.</text>
</comment>
<gene>
    <name evidence="7" type="ORF">CHH61_09480</name>
</gene>
<dbReference type="PANTHER" id="PTHR35330:SF1">
    <property type="entry name" value="SIROHEME BIOSYNTHESIS PROTEIN MET8"/>
    <property type="match status" value="1"/>
</dbReference>
<dbReference type="GO" id="GO:0004325">
    <property type="term" value="F:ferrochelatase activity"/>
    <property type="evidence" value="ECO:0007669"/>
    <property type="project" value="InterPro"/>
</dbReference>
<evidence type="ECO:0000256" key="5">
    <source>
        <dbReference type="ARBA" id="ARBA00023244"/>
    </source>
</evidence>
<dbReference type="UniPathway" id="UPA00262">
    <property type="reaction ID" value="UER00222"/>
</dbReference>
<protein>
    <recommendedName>
        <fullName evidence="2">precorrin-2 dehydrogenase</fullName>
        <ecNumber evidence="2">1.3.1.76</ecNumber>
    </recommendedName>
</protein>
<evidence type="ECO:0000256" key="6">
    <source>
        <dbReference type="ARBA" id="ARBA00047561"/>
    </source>
</evidence>
<evidence type="ECO:0000256" key="1">
    <source>
        <dbReference type="ARBA" id="ARBA00005010"/>
    </source>
</evidence>
<evidence type="ECO:0000256" key="4">
    <source>
        <dbReference type="ARBA" id="ARBA00023027"/>
    </source>
</evidence>
<dbReference type="Gene3D" id="3.40.50.720">
    <property type="entry name" value="NAD(P)-binding Rossmann-like Domain"/>
    <property type="match status" value="1"/>
</dbReference>
<dbReference type="Gene3D" id="1.10.8.610">
    <property type="entry name" value="SirC, precorrin-2 dehydrogenase, C-terminal helical domain-like"/>
    <property type="match status" value="1"/>
</dbReference>
<comment type="catalytic activity">
    <reaction evidence="6">
        <text>precorrin-2 + NAD(+) = sirohydrochlorin + NADH + 2 H(+)</text>
        <dbReference type="Rhea" id="RHEA:15613"/>
        <dbReference type="ChEBI" id="CHEBI:15378"/>
        <dbReference type="ChEBI" id="CHEBI:57540"/>
        <dbReference type="ChEBI" id="CHEBI:57945"/>
        <dbReference type="ChEBI" id="CHEBI:58351"/>
        <dbReference type="ChEBI" id="CHEBI:58827"/>
        <dbReference type="EC" id="1.3.1.76"/>
    </reaction>
</comment>
<dbReference type="InterPro" id="IPR042518">
    <property type="entry name" value="SirC_C"/>
</dbReference>
<dbReference type="InterPro" id="IPR036291">
    <property type="entry name" value="NAD(P)-bd_dom_sf"/>
</dbReference>
<evidence type="ECO:0000256" key="2">
    <source>
        <dbReference type="ARBA" id="ARBA00012400"/>
    </source>
</evidence>
<dbReference type="Pfam" id="PF13241">
    <property type="entry name" value="NAD_binding_7"/>
    <property type="match status" value="1"/>
</dbReference>
<keyword evidence="5" id="KW-0627">Porphyrin biosynthesis</keyword>
<evidence type="ECO:0000313" key="8">
    <source>
        <dbReference type="Proteomes" id="UP000216133"/>
    </source>
</evidence>
<dbReference type="SUPFAM" id="SSF75615">
    <property type="entry name" value="Siroheme synthase middle domains-like"/>
    <property type="match status" value="1"/>
</dbReference>
<proteinExistence type="predicted"/>
<dbReference type="AlphaFoldDB" id="A0A268S178"/>